<protein>
    <recommendedName>
        <fullName evidence="1">N-acetyltransferase domain-containing protein</fullName>
    </recommendedName>
</protein>
<name>A0A9W6N5B5_9HYPH</name>
<dbReference type="PANTHER" id="PTHR43792">
    <property type="entry name" value="GNAT FAMILY, PUTATIVE (AFU_ORTHOLOGUE AFUA_3G00765)-RELATED-RELATED"/>
    <property type="match status" value="1"/>
</dbReference>
<dbReference type="InterPro" id="IPR000182">
    <property type="entry name" value="GNAT_dom"/>
</dbReference>
<evidence type="ECO:0000313" key="2">
    <source>
        <dbReference type="EMBL" id="GLK78193.1"/>
    </source>
</evidence>
<dbReference type="InterPro" id="IPR051531">
    <property type="entry name" value="N-acetyltransferase"/>
</dbReference>
<dbReference type="AlphaFoldDB" id="A0A9W6N5B5"/>
<evidence type="ECO:0000313" key="3">
    <source>
        <dbReference type="Proteomes" id="UP001143364"/>
    </source>
</evidence>
<proteinExistence type="predicted"/>
<sequence>MLRQRFPTIVEIGGVLADVPHDGYLDAVTNAFADPAMMTTLGGVRSEEAAAAFIARARGHWRDEGFGLWFLRDMRDGAFAGWAGIRMCEAAGEHVVELAYALTPRMRCKGHATRIGAAALQLGFDNLGLDEIVAFTTLTNTHSLAVMERLDFRFDREFEHAGLPHVLYRRSAALHRAA</sequence>
<dbReference type="PROSITE" id="PS51186">
    <property type="entry name" value="GNAT"/>
    <property type="match status" value="1"/>
</dbReference>
<reference evidence="2" key="1">
    <citation type="journal article" date="2014" name="Int. J. Syst. Evol. Microbiol.">
        <title>Complete genome sequence of Corynebacterium casei LMG S-19264T (=DSM 44701T), isolated from a smear-ripened cheese.</title>
        <authorList>
            <consortium name="US DOE Joint Genome Institute (JGI-PGF)"/>
            <person name="Walter F."/>
            <person name="Albersmeier A."/>
            <person name="Kalinowski J."/>
            <person name="Ruckert C."/>
        </authorList>
    </citation>
    <scope>NUCLEOTIDE SEQUENCE</scope>
    <source>
        <strain evidence="2">VKM B-2555</strain>
    </source>
</reference>
<dbReference type="PANTHER" id="PTHR43792:SF1">
    <property type="entry name" value="N-ACETYLTRANSFERASE DOMAIN-CONTAINING PROTEIN"/>
    <property type="match status" value="1"/>
</dbReference>
<gene>
    <name evidence="2" type="ORF">GCM10008171_34470</name>
</gene>
<dbReference type="Pfam" id="PF13302">
    <property type="entry name" value="Acetyltransf_3"/>
    <property type="match status" value="1"/>
</dbReference>
<dbReference type="GO" id="GO:0016747">
    <property type="term" value="F:acyltransferase activity, transferring groups other than amino-acyl groups"/>
    <property type="evidence" value="ECO:0007669"/>
    <property type="project" value="InterPro"/>
</dbReference>
<dbReference type="InterPro" id="IPR016181">
    <property type="entry name" value="Acyl_CoA_acyltransferase"/>
</dbReference>
<dbReference type="SUPFAM" id="SSF55729">
    <property type="entry name" value="Acyl-CoA N-acyltransferases (Nat)"/>
    <property type="match status" value="1"/>
</dbReference>
<dbReference type="EMBL" id="BSFK01000016">
    <property type="protein sequence ID" value="GLK78193.1"/>
    <property type="molecule type" value="Genomic_DNA"/>
</dbReference>
<accession>A0A9W6N5B5</accession>
<evidence type="ECO:0000259" key="1">
    <source>
        <dbReference type="PROSITE" id="PS51186"/>
    </source>
</evidence>
<feature type="domain" description="N-acetyltransferase" evidence="1">
    <location>
        <begin position="28"/>
        <end position="173"/>
    </location>
</feature>
<dbReference type="RefSeq" id="WP_271205998.1">
    <property type="nucleotide sequence ID" value="NZ_BSFK01000016.1"/>
</dbReference>
<dbReference type="Gene3D" id="3.40.630.30">
    <property type="match status" value="1"/>
</dbReference>
<organism evidence="2 3">
    <name type="scientific">Methylopila jiangsuensis</name>
    <dbReference type="NCBI Taxonomy" id="586230"/>
    <lineage>
        <taxon>Bacteria</taxon>
        <taxon>Pseudomonadati</taxon>
        <taxon>Pseudomonadota</taxon>
        <taxon>Alphaproteobacteria</taxon>
        <taxon>Hyphomicrobiales</taxon>
        <taxon>Methylopilaceae</taxon>
        <taxon>Methylopila</taxon>
    </lineage>
</organism>
<keyword evidence="3" id="KW-1185">Reference proteome</keyword>
<comment type="caution">
    <text evidence="2">The sequence shown here is derived from an EMBL/GenBank/DDBJ whole genome shotgun (WGS) entry which is preliminary data.</text>
</comment>
<reference evidence="2" key="2">
    <citation type="submission" date="2023-01" db="EMBL/GenBank/DDBJ databases">
        <authorList>
            <person name="Sun Q."/>
            <person name="Evtushenko L."/>
        </authorList>
    </citation>
    <scope>NUCLEOTIDE SEQUENCE</scope>
    <source>
        <strain evidence="2">VKM B-2555</strain>
    </source>
</reference>
<dbReference type="Proteomes" id="UP001143364">
    <property type="component" value="Unassembled WGS sequence"/>
</dbReference>